<dbReference type="PANTHER" id="PTHR36152">
    <property type="entry name" value="CYTOPLASMIC PROTEIN-RELATED"/>
    <property type="match status" value="1"/>
</dbReference>
<keyword evidence="2" id="KW-1185">Reference proteome</keyword>
<dbReference type="InterPro" id="IPR053165">
    <property type="entry name" value="HSI-I_assembly_Hcp1"/>
</dbReference>
<dbReference type="NCBIfam" id="TIGR03344">
    <property type="entry name" value="VI_effect_Hcp1"/>
    <property type="match status" value="1"/>
</dbReference>
<dbReference type="RefSeq" id="WP_258845247.1">
    <property type="nucleotide sequence ID" value="NZ_JANUGX010000009.1"/>
</dbReference>
<sequence>MAIDAYLQIEGIKGESMDDRHRDWIECLDVDFGVDQPRSPVASTAGGHTTARAEFDEILIAKLTDLSTPLLLQHCAMGKTIPKAKFEFFRADGNGERVKYFEMALEHVLISSVKPGIRPGHGMQEHLSLKFARVTWKYTQQKITGGAGGSTAGGWDLSTNKVVA</sequence>
<evidence type="ECO:0000313" key="1">
    <source>
        <dbReference type="EMBL" id="MCS0589484.1"/>
    </source>
</evidence>
<dbReference type="Pfam" id="PF05638">
    <property type="entry name" value="T6SS_HCP"/>
    <property type="match status" value="1"/>
</dbReference>
<dbReference type="Proteomes" id="UP001205560">
    <property type="component" value="Unassembled WGS sequence"/>
</dbReference>
<evidence type="ECO:0000313" key="2">
    <source>
        <dbReference type="Proteomes" id="UP001205560"/>
    </source>
</evidence>
<dbReference type="InterPro" id="IPR008514">
    <property type="entry name" value="T6SS_Hcp"/>
</dbReference>
<dbReference type="SUPFAM" id="SSF141452">
    <property type="entry name" value="Hcp1-like"/>
    <property type="match status" value="1"/>
</dbReference>
<protein>
    <submittedName>
        <fullName evidence="1">Type VI secretion system tube protein Hcp</fullName>
    </submittedName>
</protein>
<dbReference type="PANTHER" id="PTHR36152:SF5">
    <property type="entry name" value="PROTEIN HCP1"/>
    <property type="match status" value="1"/>
</dbReference>
<proteinExistence type="predicted"/>
<dbReference type="EMBL" id="JANUGX010000009">
    <property type="protein sequence ID" value="MCS0589484.1"/>
    <property type="molecule type" value="Genomic_DNA"/>
</dbReference>
<comment type="caution">
    <text evidence="1">The sequence shown here is derived from an EMBL/GenBank/DDBJ whole genome shotgun (WGS) entry which is preliminary data.</text>
</comment>
<dbReference type="Gene3D" id="2.30.110.20">
    <property type="entry name" value="Hcp1-like"/>
    <property type="match status" value="1"/>
</dbReference>
<dbReference type="InterPro" id="IPR036624">
    <property type="entry name" value="Hcp1-lik_sf"/>
</dbReference>
<organism evidence="1 2">
    <name type="scientific">Massilia norwichensis</name>
    <dbReference type="NCBI Taxonomy" id="1442366"/>
    <lineage>
        <taxon>Bacteria</taxon>
        <taxon>Pseudomonadati</taxon>
        <taxon>Pseudomonadota</taxon>
        <taxon>Betaproteobacteria</taxon>
        <taxon>Burkholderiales</taxon>
        <taxon>Oxalobacteraceae</taxon>
        <taxon>Telluria group</taxon>
        <taxon>Massilia</taxon>
    </lineage>
</organism>
<gene>
    <name evidence="1" type="ORF">NX782_09715</name>
</gene>
<accession>A0ABT2A5M9</accession>
<reference evidence="1 2" key="1">
    <citation type="submission" date="2022-08" db="EMBL/GenBank/DDBJ databases">
        <title>Reclassification of Massilia species as members of the genera Telluria, Duganella, Pseudoduganella, Mokoshia gen. nov. and Zemynaea gen. nov. using orthogonal and non-orthogonal genome-based approaches.</title>
        <authorList>
            <person name="Bowman J.P."/>
        </authorList>
    </citation>
    <scope>NUCLEOTIDE SEQUENCE [LARGE SCALE GENOMIC DNA]</scope>
    <source>
        <strain evidence="1 2">LMG 28164</strain>
    </source>
</reference>
<name>A0ABT2A5M9_9BURK</name>